<evidence type="ECO:0000313" key="4">
    <source>
        <dbReference type="Proteomes" id="UP000009170"/>
    </source>
</evidence>
<dbReference type="RefSeq" id="XP_003074862.2">
    <property type="nucleotide sequence ID" value="XM_003074814.2"/>
</dbReference>
<dbReference type="InterPro" id="IPR046523">
    <property type="entry name" value="UTP20_dom"/>
</dbReference>
<accession>A0A090M7E0</accession>
<organism evidence="3 4">
    <name type="scientific">Ostreococcus tauri</name>
    <name type="common">Marine green alga</name>
    <dbReference type="NCBI Taxonomy" id="70448"/>
    <lineage>
        <taxon>Eukaryota</taxon>
        <taxon>Viridiplantae</taxon>
        <taxon>Chlorophyta</taxon>
        <taxon>Mamiellophyceae</taxon>
        <taxon>Mamiellales</taxon>
        <taxon>Bathycoccaceae</taxon>
        <taxon>Ostreococcus</taxon>
    </lineage>
</organism>
<reference evidence="4" key="1">
    <citation type="journal article" date="2006" name="Proc. Natl. Acad. Sci. U.S.A.">
        <title>Genome analysis of the smallest free-living eukaryote Ostreococcus tauri unveils many unique features.</title>
        <authorList>
            <person name="Derelle E."/>
            <person name="Ferraz C."/>
            <person name="Rombauts S."/>
            <person name="Rouze P."/>
            <person name="Worden A.Z."/>
            <person name="Robbens S."/>
            <person name="Partensky F."/>
            <person name="Degroeve S."/>
            <person name="Echeynie S."/>
            <person name="Cooke R."/>
            <person name="Saeys Y."/>
            <person name="Wuyts J."/>
            <person name="Jabbari K."/>
            <person name="Bowler C."/>
            <person name="Panaud O."/>
            <person name="Piegu B."/>
            <person name="Ball S.G."/>
            <person name="Ral J.-P."/>
            <person name="Bouget F.-Y."/>
            <person name="Piganeau G."/>
            <person name="De Baets B."/>
            <person name="Picard A."/>
            <person name="Delseny M."/>
            <person name="Demaille J."/>
            <person name="Van de Peer Y."/>
            <person name="Moreau H."/>
        </authorList>
    </citation>
    <scope>NUCLEOTIDE SEQUENCE [LARGE SCALE GENOMIC DNA]</scope>
    <source>
        <strain evidence="4">OTTH 0595 / CCAP 157/2 / RCC745</strain>
    </source>
</reference>
<comment type="caution">
    <text evidence="3">The sequence shown here is derived from an EMBL/GenBank/DDBJ whole genome shotgun (WGS) entry which is preliminary data.</text>
</comment>
<dbReference type="InterPro" id="IPR052575">
    <property type="entry name" value="SSU_processome_comp_20"/>
</dbReference>
<dbReference type="PANTHER" id="PTHR17695">
    <property type="entry name" value="SMALL SUBUNIT PROCESSOME COMPONENT 20 HOMOLOG"/>
    <property type="match status" value="1"/>
</dbReference>
<dbReference type="SUPFAM" id="SSF48371">
    <property type="entry name" value="ARM repeat"/>
    <property type="match status" value="2"/>
</dbReference>
<dbReference type="GO" id="GO:0032040">
    <property type="term" value="C:small-subunit processome"/>
    <property type="evidence" value="ECO:0007669"/>
    <property type="project" value="TreeGrafter"/>
</dbReference>
<dbReference type="GeneID" id="9832745"/>
<evidence type="ECO:0000259" key="1">
    <source>
        <dbReference type="Pfam" id="PF07539"/>
    </source>
</evidence>
<dbReference type="OrthoDB" id="360653at2759"/>
<gene>
    <name evidence="3" type="ORF">OT_ostta02g01030</name>
</gene>
<dbReference type="Pfam" id="PF07539">
    <property type="entry name" value="UTP20_N"/>
    <property type="match status" value="1"/>
</dbReference>
<dbReference type="KEGG" id="ota:OT_ostta02g01030"/>
<feature type="domain" description="U3 small nucleolar RNA-associated protein 20" evidence="2">
    <location>
        <begin position="1660"/>
        <end position="1858"/>
    </location>
</feature>
<dbReference type="InterPro" id="IPR011430">
    <property type="entry name" value="UTP20_N"/>
</dbReference>
<dbReference type="InterPro" id="IPR016024">
    <property type="entry name" value="ARM-type_fold"/>
</dbReference>
<dbReference type="Gene3D" id="1.25.10.10">
    <property type="entry name" value="Leucine-rich Repeat Variant"/>
    <property type="match status" value="1"/>
</dbReference>
<sequence length="2459" mass="275159">MEWVRDETARWNVVQAKKLLKSDKRICGKRTFTFQSFTEQLSAIRIAPYTDYGFRKSAQSDTYETHLRVALAHWQELSCTKAFSAFSAKAVPHCYTLAQVILNESEIMEALYDNIMLGEGHSLEALLHCLVALAQDIGAGFAAHLNRAIRSILSCLDSISELESKHVETSFRCIATLCVILRRSHKVSVVQILGFTRCVRLHQKQLFRKLAAQAVAPILRSSNRKDILAAMKAVLLECSTGMQAIVKTPHVIEAATILIYYAMVSGGNQLHSKSDIVLRALVDPAFAPIIELSTRYVLFDSVVVSLAATLPKYALKGTWASLFSIVCLDSNFDSEATCGRAQYVAQVATTILSSRFELCEGINEGLSNFIAVYVSACNKDSAIKNQTTCAMQLARLLAAVSSRDESEVTLVLRSFSWSRLLLFMDGDSLLYMLRALVQNLDLNCSAARIMAETLIGDTNAAQVVLFSGFDHSLTFGRILSKLNTNRLMTLRGHKELVSEHVVRELKRRQLDGDVSDIWTIVRILPYFVAPTFIRTFVSDTVVHLKSSVGTNSERELSVRDLVLLMAAMDSEALCQELEASSNVDYTLALLEVVLAGSVSSPAIWSRLTSLLSSLKADIFCFQGRLLPDHILKLLSSSSRSLRASVLQYMALLSTSVGESTGIMTVPDVIFTFSYINQLSLSNCNMLEYSRKSVNLLHSVARRIKNSDGTPLECIMILHMTLGALHIRFSPIWEPLKDLLSALIDGDVGALETLQAEILLTKRRLFDGGGEGAFAQSITSAGVRREVHDVLYPSEQIADDNQRLQIMLSSLKRCELVEFNFIVRIFMDVTLSSQRAMTRSVGSQYIGVLTSLLEIIHVRVASTLQQTTDPVDMRTDISQALKFLAGDEHTELAQAAIKCMGQLKIDYLPDLRLSQLCSLADPSSVKVALATIRFEGDGSTALDQFPSIHRKHREQVVDIIVRVLSKYVHSKKRTLNAFRYLILRWFGTLKSSELGPFLDYLLLPFSKVGFHFCVKMNEGDLMEKYDEISFLMSKVSCVELLTISSRVQESQMKIPAHVNDMAHLFITLMFHMFIHSCEYADALTEEDRGRLKMLRSKSFSLLANILPASSSELVRYYWHKASKHILRISEGLTNECATSHLPAVLVFASSVFQSEHLVQVLEEENGYMLVKNILRVLECKTVMHQNKQIILTIISGLLDRVEGKMFSERQCSHVEVLREQIVDSVRASLMSKLEKAHGNSLKRVDADPSELQLLDRLAKFHAIPWDIHKIEDIVELMCLRKGNDVTRALYLSTLCSSLSHVTINTDFGLQSILRLSPFLATLKSRLMRKALLDVFDFLCPKEDEAVSQILHALNSFADGNIEEIDYKRRLKAYGDLMERSSTEGEVIRLWVHSAFHDLHSSDMTIQNSAKSLICQYLADRSPKSLNYSGNPRQGVNFVSEIILSGVVRSLASSNLYVRSHGIEILRQAVLNDHVPELRLFCAEDADADVFMCLLHIQARRRASAIRRLNRADVFRSVSAETYIRYILPIITLFLEDQSANVAATAVDSLHHMNAVLESSDYVASVCQLLRRAHRASTSQTYYLRGALRMLENYKLCSSICSDSSGTDVSETKLTATANLQTLYNVALPIAESCILSQRELQMSNSSYSKCLQVNAVSCSSIILSLLDEEERTEGLIRVLKIVSENMNSRAQKLRDNAMTALKSIATELGDKHLLLIMHILRSGRTSGFHLHVFVKAIYVAVSSCSYTSTDTAMALIADMIPCFRSIFFNDSKQYLETIRMVNEAKPIYALKTVTILTATLTEQDFFIKLMGNFVKMLPYHVTAKNLKQFELILRAFHEGMLTNPFVKLEQHINLARSIIEEYALSASQENTRMADVTKLDQTQHLHIEYCGMIQQFAIKLMQDTFKSARSKRSLSGFDIPMLTGIFGVVMRCLIGHSHEVRVGAARVIQQLLSHAPHSIDAQGYLTLTKVLICTINSCDSVGDDLAQNCLRIVAFVIKRQERSVLTSSQMSVVLSFAFKDLYGDAPCMKPSFLLLNAILSQRIVHADIYVLIDKIIPILACGQSAELRDMCSRTVVRFISAYPLGERKIDQIFQSLIALLEYSSPEGRVSVLNTIHALLQRLTETTICSHGAIFYLPLVLRIATDTNSDCSLAASRAVDCLFTRTHGSEAVKFLECAKRWSKRSDGLEQAAYKVLLVGFLRQPSTTYEIFSRIESDMAQVLRSCLSKASIENWSACYCLMSCFEKFIEHRERKKLYNPAYESDSTLLAALPNAMLHSHAWVKSAAIRLLKTYFHFEAQGGSIELRRSDDVVSLVNALVANIQLQSQLQNVESTVVQDIFVCLTHALTVHARGIDAEQSVRIFTKLRKAALASNSDLCCLMLRWMAALVSSEKSCKAPSDTLLFHTILLCQTCMEGRSVTSSSDISSLTEPLAKQIFTSIQQALPPDVFTDLFQRVKQHSY</sequence>
<protein>
    <submittedName>
        <fullName evidence="3">Armadillo-type fold</fullName>
    </submittedName>
</protein>
<dbReference type="Pfam" id="PF20416">
    <property type="entry name" value="UTP20"/>
    <property type="match status" value="1"/>
</dbReference>
<dbReference type="FunCoup" id="A0A090M7E0">
    <property type="interactions" value="1523"/>
</dbReference>
<dbReference type="EMBL" id="CAID01000002">
    <property type="protein sequence ID" value="CEG00953.1"/>
    <property type="molecule type" value="Genomic_DNA"/>
</dbReference>
<evidence type="ECO:0000259" key="2">
    <source>
        <dbReference type="Pfam" id="PF20416"/>
    </source>
</evidence>
<dbReference type="GO" id="GO:0030686">
    <property type="term" value="C:90S preribosome"/>
    <property type="evidence" value="ECO:0007669"/>
    <property type="project" value="TreeGrafter"/>
</dbReference>
<dbReference type="InParanoid" id="A0A090M7E0"/>
<name>A0A090M7E0_OSTTA</name>
<keyword evidence="4" id="KW-1185">Reference proteome</keyword>
<dbReference type="PANTHER" id="PTHR17695:SF11">
    <property type="entry name" value="SMALL SUBUNIT PROCESSOME COMPONENT 20 HOMOLOG"/>
    <property type="match status" value="1"/>
</dbReference>
<dbReference type="Proteomes" id="UP000009170">
    <property type="component" value="Unassembled WGS sequence"/>
</dbReference>
<reference evidence="3 4" key="2">
    <citation type="journal article" date="2014" name="BMC Genomics">
        <title>An improved genome of the model marine alga Ostreococcus tauri unfolds by assessing Illumina de novo assemblies.</title>
        <authorList>
            <person name="Blanc-Mathieu R."/>
            <person name="Verhelst B."/>
            <person name="Derelle E."/>
            <person name="Rombauts S."/>
            <person name="Bouget F.Y."/>
            <person name="Carre I."/>
            <person name="Chateau A."/>
            <person name="Eyre-Walker A."/>
            <person name="Grimsley N."/>
            <person name="Moreau H."/>
            <person name="Piegu B."/>
            <person name="Rivals E."/>
            <person name="Schackwitz W."/>
            <person name="Van de Peer Y."/>
            <person name="Piganeau G."/>
        </authorList>
    </citation>
    <scope>NUCLEOTIDE SEQUENCE [LARGE SCALE GENOMIC DNA]</scope>
    <source>
        <strain evidence="4">OTTH 0595 / CCAP 157/2 / RCC745</strain>
    </source>
</reference>
<feature type="domain" description="U3 small nucleolar RNA-associated protein 20 N-terminal" evidence="1">
    <location>
        <begin position="874"/>
        <end position="1452"/>
    </location>
</feature>
<dbReference type="InterPro" id="IPR011989">
    <property type="entry name" value="ARM-like"/>
</dbReference>
<proteinExistence type="predicted"/>
<evidence type="ECO:0000313" key="3">
    <source>
        <dbReference type="EMBL" id="CEG00953.1"/>
    </source>
</evidence>
<dbReference type="STRING" id="70448.A0A090M7E0"/>